<dbReference type="GeneTree" id="ENSGT00940000156845"/>
<organism evidence="12 13">
    <name type="scientific">Oryzias melastigma</name>
    <name type="common">Marine medaka</name>
    <dbReference type="NCBI Taxonomy" id="30732"/>
    <lineage>
        <taxon>Eukaryota</taxon>
        <taxon>Metazoa</taxon>
        <taxon>Chordata</taxon>
        <taxon>Craniata</taxon>
        <taxon>Vertebrata</taxon>
        <taxon>Euteleostomi</taxon>
        <taxon>Actinopterygii</taxon>
        <taxon>Neopterygii</taxon>
        <taxon>Teleostei</taxon>
        <taxon>Neoteleostei</taxon>
        <taxon>Acanthomorphata</taxon>
        <taxon>Ovalentaria</taxon>
        <taxon>Atherinomorphae</taxon>
        <taxon>Beloniformes</taxon>
        <taxon>Adrianichthyidae</taxon>
        <taxon>Oryziinae</taxon>
        <taxon>Oryzias</taxon>
    </lineage>
</organism>
<dbReference type="SMART" id="SM00242">
    <property type="entry name" value="MYSc"/>
    <property type="match status" value="1"/>
</dbReference>
<evidence type="ECO:0000256" key="3">
    <source>
        <dbReference type="ARBA" id="ARBA00022741"/>
    </source>
</evidence>
<dbReference type="GO" id="GO:0035556">
    <property type="term" value="P:intracellular signal transduction"/>
    <property type="evidence" value="ECO:0007669"/>
    <property type="project" value="InterPro"/>
</dbReference>
<evidence type="ECO:0000256" key="7">
    <source>
        <dbReference type="ARBA" id="ARBA00023175"/>
    </source>
</evidence>
<evidence type="ECO:0000259" key="11">
    <source>
        <dbReference type="PROSITE" id="PS51456"/>
    </source>
</evidence>
<dbReference type="OMA" id="WPRRAHE"/>
<accession>A0A3B3C214</accession>
<evidence type="ECO:0008006" key="14">
    <source>
        <dbReference type="Google" id="ProtNLM"/>
    </source>
</evidence>
<dbReference type="GO" id="GO:0000146">
    <property type="term" value="F:microfilament motor activity"/>
    <property type="evidence" value="ECO:0007669"/>
    <property type="project" value="InterPro"/>
</dbReference>
<dbReference type="Pfam" id="PF00063">
    <property type="entry name" value="Myosin_head"/>
    <property type="match status" value="1"/>
</dbReference>
<keyword evidence="13" id="KW-1185">Reference proteome</keyword>
<dbReference type="PANTHER" id="PTHR46184:SF2">
    <property type="entry name" value="UNCONVENTIONAL MYOSIN-IXB"/>
    <property type="match status" value="1"/>
</dbReference>
<dbReference type="InterPro" id="IPR046987">
    <property type="entry name" value="Myo9"/>
</dbReference>
<dbReference type="SUPFAM" id="SSF52540">
    <property type="entry name" value="P-loop containing nucleoside triphosphate hydrolases"/>
    <property type="match status" value="1"/>
</dbReference>
<keyword evidence="2" id="KW-0963">Cytoplasm</keyword>
<dbReference type="GO" id="GO:0005096">
    <property type="term" value="F:GTPase activator activity"/>
    <property type="evidence" value="ECO:0007669"/>
    <property type="project" value="InterPro"/>
</dbReference>
<evidence type="ECO:0000256" key="5">
    <source>
        <dbReference type="ARBA" id="ARBA00023054"/>
    </source>
</evidence>
<dbReference type="PANTHER" id="PTHR46184">
    <property type="entry name" value="UNCONVENTIONAL MYOSIN-IXB-LIKE PROTEIN"/>
    <property type="match status" value="1"/>
</dbReference>
<sequence length="232" mass="26302">MNQAYSLLEVRESGSPETPLRPDERPLQRVLLWPPETQKWHPKSSGYFFILQGEGCEEDLDDLCDLPTVTERSVLEALRQRFYDRKIYTYISSILVAVNPNKYLPLYYNPKYVKMYENQPLGKLSPHIFAIADVSFRAMLSRQRNQCVLLSGETGSGKTESSRYLIHCLTALSQKTSSSGLDRTILGSGPVLEAFGNAKTAENNNSSRFGKFVQLNYLESGVIRGSQLFYIL</sequence>
<reference evidence="12" key="2">
    <citation type="submission" date="2025-09" db="UniProtKB">
        <authorList>
            <consortium name="Ensembl"/>
        </authorList>
    </citation>
    <scope>IDENTIFICATION</scope>
</reference>
<dbReference type="GO" id="GO:0030027">
    <property type="term" value="C:lamellipodium"/>
    <property type="evidence" value="ECO:0007669"/>
    <property type="project" value="TreeGrafter"/>
</dbReference>
<reference evidence="12" key="1">
    <citation type="submission" date="2025-08" db="UniProtKB">
        <authorList>
            <consortium name="Ensembl"/>
        </authorList>
    </citation>
    <scope>IDENTIFICATION</scope>
</reference>
<keyword evidence="7 8" id="KW-0505">Motor protein</keyword>
<dbReference type="Proteomes" id="UP000261560">
    <property type="component" value="Unplaced"/>
</dbReference>
<feature type="domain" description="Myosin motor" evidence="11">
    <location>
        <begin position="58"/>
        <end position="232"/>
    </location>
</feature>
<dbReference type="InterPro" id="IPR000159">
    <property type="entry name" value="RA_dom"/>
</dbReference>
<dbReference type="GO" id="GO:0030048">
    <property type="term" value="P:actin filament-based movement"/>
    <property type="evidence" value="ECO:0007669"/>
    <property type="project" value="TreeGrafter"/>
</dbReference>
<dbReference type="PROSITE" id="PS50200">
    <property type="entry name" value="RA"/>
    <property type="match status" value="1"/>
</dbReference>
<feature type="compositionally biased region" description="Basic and acidic residues" evidence="9">
    <location>
        <begin position="9"/>
        <end position="23"/>
    </location>
</feature>
<dbReference type="GO" id="GO:0016887">
    <property type="term" value="F:ATP hydrolysis activity"/>
    <property type="evidence" value="ECO:0007669"/>
    <property type="project" value="TreeGrafter"/>
</dbReference>
<keyword evidence="6 8" id="KW-0518">Myosin</keyword>
<dbReference type="InterPro" id="IPR027417">
    <property type="entry name" value="P-loop_NTPase"/>
</dbReference>
<evidence type="ECO:0000256" key="4">
    <source>
        <dbReference type="ARBA" id="ARBA00022840"/>
    </source>
</evidence>
<dbReference type="GO" id="GO:0016459">
    <property type="term" value="C:myosin complex"/>
    <property type="evidence" value="ECO:0007669"/>
    <property type="project" value="UniProtKB-KW"/>
</dbReference>
<comment type="subcellular location">
    <subcellularLocation>
        <location evidence="1">Cytoplasm</location>
    </subcellularLocation>
</comment>
<keyword evidence="4 8" id="KW-0067">ATP-binding</keyword>
<comment type="similarity">
    <text evidence="8">Belongs to the TRAFAC class myosin-kinesin ATPase superfamily. Myosin family.</text>
</comment>
<comment type="caution">
    <text evidence="8">Lacks conserved residue(s) required for the propagation of feature annotation.</text>
</comment>
<dbReference type="InterPro" id="IPR036961">
    <property type="entry name" value="Kinesin_motor_dom_sf"/>
</dbReference>
<feature type="binding site" evidence="8">
    <location>
        <begin position="152"/>
        <end position="159"/>
    </location>
    <ligand>
        <name>ATP</name>
        <dbReference type="ChEBI" id="CHEBI:30616"/>
    </ligand>
</feature>
<dbReference type="PaxDb" id="30732-ENSOMEP00000011102"/>
<dbReference type="GO" id="GO:0001726">
    <property type="term" value="C:ruffle"/>
    <property type="evidence" value="ECO:0007669"/>
    <property type="project" value="TreeGrafter"/>
</dbReference>
<dbReference type="PRINTS" id="PR00193">
    <property type="entry name" value="MYOSINHEAVY"/>
</dbReference>
<feature type="region of interest" description="Disordered" evidence="9">
    <location>
        <begin position="1"/>
        <end position="23"/>
    </location>
</feature>
<evidence type="ECO:0000256" key="1">
    <source>
        <dbReference type="ARBA" id="ARBA00004496"/>
    </source>
</evidence>
<keyword evidence="5" id="KW-0175">Coiled coil</keyword>
<keyword evidence="3 8" id="KW-0547">Nucleotide-binding</keyword>
<name>A0A3B3C214_ORYME</name>
<evidence type="ECO:0000256" key="9">
    <source>
        <dbReference type="SAM" id="MobiDB-lite"/>
    </source>
</evidence>
<protein>
    <recommendedName>
        <fullName evidence="14">Myosin motor domain-containing protein</fullName>
    </recommendedName>
</protein>
<dbReference type="GO" id="GO:0005524">
    <property type="term" value="F:ATP binding"/>
    <property type="evidence" value="ECO:0007669"/>
    <property type="project" value="UniProtKB-UniRule"/>
</dbReference>
<dbReference type="GO" id="GO:0005737">
    <property type="term" value="C:cytoplasm"/>
    <property type="evidence" value="ECO:0007669"/>
    <property type="project" value="UniProtKB-SubCell"/>
</dbReference>
<feature type="domain" description="Ras-associating" evidence="10">
    <location>
        <begin position="1"/>
        <end position="56"/>
    </location>
</feature>
<dbReference type="Ensembl" id="ENSOMET00000032202.1">
    <property type="protein sequence ID" value="ENSOMEP00000011102.1"/>
    <property type="gene ID" value="ENSOMEG00000012401.1"/>
</dbReference>
<evidence type="ECO:0000313" key="12">
    <source>
        <dbReference type="Ensembl" id="ENSOMEP00000011102.1"/>
    </source>
</evidence>
<evidence type="ECO:0000256" key="6">
    <source>
        <dbReference type="ARBA" id="ARBA00023123"/>
    </source>
</evidence>
<keyword evidence="8" id="KW-0009">Actin-binding</keyword>
<evidence type="ECO:0000256" key="8">
    <source>
        <dbReference type="PROSITE-ProRule" id="PRU00782"/>
    </source>
</evidence>
<evidence type="ECO:0000256" key="2">
    <source>
        <dbReference type="ARBA" id="ARBA00022490"/>
    </source>
</evidence>
<dbReference type="GO" id="GO:0051015">
    <property type="term" value="F:actin filament binding"/>
    <property type="evidence" value="ECO:0007669"/>
    <property type="project" value="TreeGrafter"/>
</dbReference>
<proteinExistence type="inferred from homology"/>
<dbReference type="AlphaFoldDB" id="A0A3B3C214"/>
<dbReference type="InterPro" id="IPR001609">
    <property type="entry name" value="Myosin_head_motor_dom-like"/>
</dbReference>
<dbReference type="GO" id="GO:0005884">
    <property type="term" value="C:actin filament"/>
    <property type="evidence" value="ECO:0007669"/>
    <property type="project" value="TreeGrafter"/>
</dbReference>
<dbReference type="STRING" id="30732.ENSOMEP00000011102"/>
<evidence type="ECO:0000313" key="13">
    <source>
        <dbReference type="Proteomes" id="UP000261560"/>
    </source>
</evidence>
<dbReference type="GO" id="GO:0072673">
    <property type="term" value="P:lamellipodium morphogenesis"/>
    <property type="evidence" value="ECO:0007669"/>
    <property type="project" value="TreeGrafter"/>
</dbReference>
<evidence type="ECO:0000259" key="10">
    <source>
        <dbReference type="PROSITE" id="PS50200"/>
    </source>
</evidence>
<dbReference type="PROSITE" id="PS51456">
    <property type="entry name" value="MYOSIN_MOTOR"/>
    <property type="match status" value="1"/>
</dbReference>
<dbReference type="Gene3D" id="3.40.850.10">
    <property type="entry name" value="Kinesin motor domain"/>
    <property type="match status" value="1"/>
</dbReference>